<reference evidence="6" key="1">
    <citation type="submission" date="2015-01" db="EMBL/GenBank/DDBJ databases">
        <authorList>
            <person name="Durling Mikael"/>
        </authorList>
    </citation>
    <scope>NUCLEOTIDE SEQUENCE</scope>
</reference>
<dbReference type="AlphaFoldDB" id="A0A0B7KDB6"/>
<name>A0A0B7KDB6_BIOOC</name>
<feature type="domain" description="Nephrocystin 3-like N-terminal" evidence="5">
    <location>
        <begin position="191"/>
        <end position="350"/>
    </location>
</feature>
<feature type="repeat" description="WD" evidence="3">
    <location>
        <begin position="841"/>
        <end position="882"/>
    </location>
</feature>
<dbReference type="Gene3D" id="3.40.50.300">
    <property type="entry name" value="P-loop containing nucleotide triphosphate hydrolases"/>
    <property type="match status" value="1"/>
</dbReference>
<evidence type="ECO:0000259" key="5">
    <source>
        <dbReference type="Pfam" id="PF24883"/>
    </source>
</evidence>
<keyword evidence="4" id="KW-0175">Coiled coil</keyword>
<gene>
    <name evidence="6" type="ORF">BN869_000011596_1</name>
</gene>
<dbReference type="PRINTS" id="PR00320">
    <property type="entry name" value="GPROTEINBRPT"/>
</dbReference>
<feature type="repeat" description="WD" evidence="3">
    <location>
        <begin position="799"/>
        <end position="840"/>
    </location>
</feature>
<dbReference type="SUPFAM" id="SSF50978">
    <property type="entry name" value="WD40 repeat-like"/>
    <property type="match status" value="1"/>
</dbReference>
<sequence length="1127" mass="125949">MEMLGVAANVIAVVDLSAKISSLCVQYGREVKNAAADIERLRKEIASLQGVTKAVHDLLNGPDGKKLDKSQLETYLNECVLLLKNLELKLTPRTARKLIGKMGFTTLKWPFQSKEVDDLVRQFSKFVQAIAHTLQVEQTSTLLRVERTILSIDWQTVLRSLPVAEGASYDSRADQYHPTCLPNTRVDLLRHIREWAFDPHAKPIFWLNGMAGTGKSTISRTIAKDFAQSGRLGASFFFKRGEADRGSISKFFTTIAAQLVHKEPAISVTIKEVIDADPYIAGKTARDQFDKLIVQPLASTLAARGQETLVVVVDALDECDKDEDIKLLIHLFSGTKDILCQKLRILVTSRPELPIRLGFQTATGSYQDVVLHEVPPDIIKHDLTAFFHHELTQIKNEFNQSVSQDRQLQFDWPGEERTQALVNMAIPLFIFAATVCRSLADRRIGHPNQQLRDVLRFQGQSHTSQLSATYQPILNKLLNGLDKEQQTSIIKRFQLIVGSIVLLGNPLPAPAISRLLNIAREEVDVQLDLLHSVLDIPSSEESPVRIFHLSFHDFLVDSRYHEEHLFWVDKKEVHSRLVMCCLEIMNKNLRTDICNLSQPGTDRATVSPHTIRSCIQPETQYACVYWVYHQQQAGLQDQGNGPVYTFLERHFLHWLEALSLLGRATDSLSMISELREYCNPLLTTTKQEQSQMLEDFLQDAQRFIRTNIATINTTPLQLYSSILAFTPKNSIIRKEFIYEIPNWICRRPESEDNWDQCEQILEGHRAEVRAVAFSPDGTVTIRLWRASDGTCMQKLEGHSSGVSSWVRAVVFSPDGTVVASASDDKTIRLWRVNDGTCMQKLEGHSKWVRAVVFSPDGTVVASASDDKTIRLWRVNDGTCTQKLEGYSSAVGAVAFSPDGTVVASASDDKTIRLWRVNDGTCTQKLEGHSNWVTAVAFSPDGTVVASASYDKTIRLWRVNNSTCTQKLEGHSSWVRAVAFSPDGTVVASVSDDKTIRLWRASNGTCTQKLEGHSSWVRAMAFSPDGTVLQFDSQGLYLWTDAGAISIHSPALLTDLDEPEKVLFPSNLSSIGIASDGCWIISRTMKLLWLPPSFRPTCSIIRGASVVIGCSSGRVIFMSFDPDKLSAL</sequence>
<keyword evidence="1 3" id="KW-0853">WD repeat</keyword>
<dbReference type="InterPro" id="IPR015943">
    <property type="entry name" value="WD40/YVTN_repeat-like_dom_sf"/>
</dbReference>
<dbReference type="SMART" id="SM00320">
    <property type="entry name" value="WD40"/>
    <property type="match status" value="7"/>
</dbReference>
<dbReference type="InterPro" id="IPR036322">
    <property type="entry name" value="WD40_repeat_dom_sf"/>
</dbReference>
<dbReference type="Pfam" id="PF00400">
    <property type="entry name" value="WD40"/>
    <property type="match status" value="7"/>
</dbReference>
<protein>
    <recommendedName>
        <fullName evidence="5">Nephrocystin 3-like N-terminal domain-containing protein</fullName>
    </recommendedName>
</protein>
<dbReference type="PROSITE" id="PS50082">
    <property type="entry name" value="WD_REPEATS_2"/>
    <property type="match status" value="5"/>
</dbReference>
<accession>A0A0B7KDB6</accession>
<keyword evidence="2" id="KW-0677">Repeat</keyword>
<dbReference type="PANTHER" id="PTHR19848">
    <property type="entry name" value="WD40 REPEAT PROTEIN"/>
    <property type="match status" value="1"/>
</dbReference>
<dbReference type="CDD" id="cd00200">
    <property type="entry name" value="WD40"/>
    <property type="match status" value="1"/>
</dbReference>
<dbReference type="InterPro" id="IPR056884">
    <property type="entry name" value="NPHP3-like_N"/>
</dbReference>
<proteinExistence type="predicted"/>
<dbReference type="EMBL" id="CDPU01000053">
    <property type="protein sequence ID" value="CEO55538.1"/>
    <property type="molecule type" value="Genomic_DNA"/>
</dbReference>
<dbReference type="InterPro" id="IPR027417">
    <property type="entry name" value="P-loop_NTPase"/>
</dbReference>
<feature type="repeat" description="WD" evidence="3">
    <location>
        <begin position="883"/>
        <end position="924"/>
    </location>
</feature>
<dbReference type="InterPro" id="IPR001680">
    <property type="entry name" value="WD40_rpt"/>
</dbReference>
<dbReference type="SUPFAM" id="SSF52540">
    <property type="entry name" value="P-loop containing nucleoside triphosphate hydrolases"/>
    <property type="match status" value="1"/>
</dbReference>
<evidence type="ECO:0000256" key="1">
    <source>
        <dbReference type="ARBA" id="ARBA00022574"/>
    </source>
</evidence>
<feature type="repeat" description="WD" evidence="3">
    <location>
        <begin position="967"/>
        <end position="1008"/>
    </location>
</feature>
<evidence type="ECO:0000256" key="2">
    <source>
        <dbReference type="ARBA" id="ARBA00022737"/>
    </source>
</evidence>
<organism evidence="6">
    <name type="scientific">Bionectria ochroleuca</name>
    <name type="common">Gliocladium roseum</name>
    <dbReference type="NCBI Taxonomy" id="29856"/>
    <lineage>
        <taxon>Eukaryota</taxon>
        <taxon>Fungi</taxon>
        <taxon>Dikarya</taxon>
        <taxon>Ascomycota</taxon>
        <taxon>Pezizomycotina</taxon>
        <taxon>Sordariomycetes</taxon>
        <taxon>Hypocreomycetidae</taxon>
        <taxon>Hypocreales</taxon>
        <taxon>Bionectriaceae</taxon>
        <taxon>Clonostachys</taxon>
    </lineage>
</organism>
<evidence type="ECO:0000256" key="3">
    <source>
        <dbReference type="PROSITE-ProRule" id="PRU00221"/>
    </source>
</evidence>
<evidence type="ECO:0000313" key="6">
    <source>
        <dbReference type="EMBL" id="CEO55538.1"/>
    </source>
</evidence>
<feature type="repeat" description="WD" evidence="3">
    <location>
        <begin position="925"/>
        <end position="966"/>
    </location>
</feature>
<feature type="coiled-coil region" evidence="4">
    <location>
        <begin position="24"/>
        <end position="51"/>
    </location>
</feature>
<dbReference type="Gene3D" id="2.130.10.10">
    <property type="entry name" value="YVTN repeat-like/Quinoprotein amine dehydrogenase"/>
    <property type="match status" value="4"/>
</dbReference>
<dbReference type="InterPro" id="IPR020472">
    <property type="entry name" value="WD40_PAC1"/>
</dbReference>
<dbReference type="PROSITE" id="PS50294">
    <property type="entry name" value="WD_REPEATS_REGION"/>
    <property type="match status" value="5"/>
</dbReference>
<evidence type="ECO:0000256" key="4">
    <source>
        <dbReference type="SAM" id="Coils"/>
    </source>
</evidence>
<dbReference type="PANTHER" id="PTHR19848:SF8">
    <property type="entry name" value="F-BOX AND WD REPEAT DOMAIN CONTAINING 7"/>
    <property type="match status" value="1"/>
</dbReference>
<dbReference type="Pfam" id="PF24883">
    <property type="entry name" value="NPHP3_N"/>
    <property type="match status" value="1"/>
</dbReference>